<keyword evidence="2" id="KW-1185">Reference proteome</keyword>
<proteinExistence type="predicted"/>
<evidence type="ECO:0000313" key="1">
    <source>
        <dbReference type="EMBL" id="AWL11924.1"/>
    </source>
</evidence>
<organism evidence="1 2">
    <name type="scientific">Saliniradius amylolyticus</name>
    <dbReference type="NCBI Taxonomy" id="2183582"/>
    <lineage>
        <taxon>Bacteria</taxon>
        <taxon>Pseudomonadati</taxon>
        <taxon>Pseudomonadota</taxon>
        <taxon>Gammaproteobacteria</taxon>
        <taxon>Alteromonadales</taxon>
        <taxon>Alteromonadaceae</taxon>
        <taxon>Saliniradius</taxon>
    </lineage>
</organism>
<accession>A0A2S2E2Q8</accession>
<dbReference type="EMBL" id="CP029347">
    <property type="protein sequence ID" value="AWL11924.1"/>
    <property type="molecule type" value="Genomic_DNA"/>
</dbReference>
<dbReference type="RefSeq" id="WP_109339539.1">
    <property type="nucleotide sequence ID" value="NZ_CP029347.1"/>
</dbReference>
<name>A0A2S2E2Q8_9ALTE</name>
<dbReference type="AlphaFoldDB" id="A0A2S2E2Q8"/>
<dbReference type="InterPro" id="IPR027417">
    <property type="entry name" value="P-loop_NTPase"/>
</dbReference>
<dbReference type="Proteomes" id="UP000245728">
    <property type="component" value="Chromosome"/>
</dbReference>
<dbReference type="Gene3D" id="3.40.50.300">
    <property type="entry name" value="P-loop containing nucleotide triphosphate hydrolases"/>
    <property type="match status" value="1"/>
</dbReference>
<sequence>MAINPNNALDSEHITYVAASGNGKGVAINWMGLIPAKPCLAIFDPYGEYQYQNRQGGIGGRAVYHFKTRKAFGRAFATAWKSGKPFRVAYQPQSGCDRAELLWFCQLMWAASDGARRLHVHISELARMVLSSGKESSILGECYTGGRKFGLIMSADFQRSTEVPKTVWSNSPVKVVGGQESMIDAERMKSELSCSLDEVVQLGKLNEAFKVGEDKTRLHYLLKKPGLGNYEKVALNIKPNKPLLARVPAQFKAQSKQYRLINA</sequence>
<evidence type="ECO:0008006" key="3">
    <source>
        <dbReference type="Google" id="ProtNLM"/>
    </source>
</evidence>
<dbReference type="OrthoDB" id="5813818at2"/>
<evidence type="ECO:0000313" key="2">
    <source>
        <dbReference type="Proteomes" id="UP000245728"/>
    </source>
</evidence>
<gene>
    <name evidence="1" type="ORF">HMF8227_01449</name>
</gene>
<protein>
    <recommendedName>
        <fullName evidence="3">Helicase HerA central domain-containing protein</fullName>
    </recommendedName>
</protein>
<reference evidence="1 2" key="1">
    <citation type="submission" date="2018-05" db="EMBL/GenBank/DDBJ databases">
        <title>Salinimonas sp. HMF8227 Genome sequencing and assembly.</title>
        <authorList>
            <person name="Kang H."/>
            <person name="Kang J."/>
            <person name="Cha I."/>
            <person name="Kim H."/>
            <person name="Joh K."/>
        </authorList>
    </citation>
    <scope>NUCLEOTIDE SEQUENCE [LARGE SCALE GENOMIC DNA]</scope>
    <source>
        <strain evidence="1 2">HMF8227</strain>
    </source>
</reference>
<dbReference type="KEGG" id="salh:HMF8227_01449"/>